<sequence length="402" mass="43683">MLSLEVSSCHCALSQIETSLKINHARRKVCLTSSTSKKLHGVTCMERMEVSSSDDESLPEKRVRDAAAETLVTWAALPDTADARHRFDDHNSDYLLCQVAGRSIRIAQNRARQGELGVTGCCVWDAAVVLARYLEWAEELRSGSKTEVGVQAVQDAVHGRKCLELGAGCGLAGLAAAALGGLVTVTDREETLSLLERNVKDFAAEHCRSSEQRPRRKGKVAASAVDMGATGRLECPHAEYLDWSEPLELEQVDGKPYEVILAADCLYSLDGAAALASVVKSLCCEPESPAFRATVMLSQELRAPETLKVNMAKNMWKRRAGWRDREFYPWLATSSATMLATAAITGACCVAVPGLGFKILVGGLGVVLLGVEWIAVVLTQPLKDEMDDYDYDNWFVNMLGGS</sequence>
<dbReference type="EMBL" id="CAMXCT010002786">
    <property type="protein sequence ID" value="CAI4000480.1"/>
    <property type="molecule type" value="Genomic_DNA"/>
</dbReference>
<dbReference type="GO" id="GO:0008168">
    <property type="term" value="F:methyltransferase activity"/>
    <property type="evidence" value="ECO:0007669"/>
    <property type="project" value="UniProtKB-KW"/>
</dbReference>
<keyword evidence="4" id="KW-0808">Transferase</keyword>
<dbReference type="InterPro" id="IPR019410">
    <property type="entry name" value="Methyltransf_16"/>
</dbReference>
<keyword evidence="1" id="KW-0812">Transmembrane</keyword>
<name>A0A9P1CZX0_9DINO</name>
<protein>
    <submittedName>
        <fullName evidence="4">Protein N-lysine methyltransferase METTL21A</fullName>
    </submittedName>
</protein>
<dbReference type="AlphaFoldDB" id="A0A9P1CZX0"/>
<dbReference type="PANTHER" id="PTHR14614:SF123">
    <property type="entry name" value="OS04G0645500 PROTEIN"/>
    <property type="match status" value="1"/>
</dbReference>
<dbReference type="OrthoDB" id="413520at2759"/>
<organism evidence="2">
    <name type="scientific">Cladocopium goreaui</name>
    <dbReference type="NCBI Taxonomy" id="2562237"/>
    <lineage>
        <taxon>Eukaryota</taxon>
        <taxon>Sar</taxon>
        <taxon>Alveolata</taxon>
        <taxon>Dinophyceae</taxon>
        <taxon>Suessiales</taxon>
        <taxon>Symbiodiniaceae</taxon>
        <taxon>Cladocopium</taxon>
    </lineage>
</organism>
<dbReference type="Proteomes" id="UP001152797">
    <property type="component" value="Unassembled WGS sequence"/>
</dbReference>
<dbReference type="EMBL" id="CAMXCT030002786">
    <property type="protein sequence ID" value="CAL4787792.1"/>
    <property type="molecule type" value="Genomic_DNA"/>
</dbReference>
<evidence type="ECO:0000313" key="4">
    <source>
        <dbReference type="EMBL" id="CAL4787792.1"/>
    </source>
</evidence>
<feature type="transmembrane region" description="Helical" evidence="1">
    <location>
        <begin position="359"/>
        <end position="378"/>
    </location>
</feature>
<evidence type="ECO:0000256" key="1">
    <source>
        <dbReference type="SAM" id="Phobius"/>
    </source>
</evidence>
<dbReference type="EMBL" id="CAMXCT020002786">
    <property type="protein sequence ID" value="CAL1153855.1"/>
    <property type="molecule type" value="Genomic_DNA"/>
</dbReference>
<gene>
    <name evidence="2" type="ORF">C1SCF055_LOCUS26596</name>
</gene>
<dbReference type="InterPro" id="IPR029063">
    <property type="entry name" value="SAM-dependent_MTases_sf"/>
</dbReference>
<keyword evidence="1" id="KW-1133">Transmembrane helix</keyword>
<keyword evidence="5" id="KW-1185">Reference proteome</keyword>
<comment type="caution">
    <text evidence="2">The sequence shown here is derived from an EMBL/GenBank/DDBJ whole genome shotgun (WGS) entry which is preliminary data.</text>
</comment>
<proteinExistence type="predicted"/>
<dbReference type="Gene3D" id="3.40.50.150">
    <property type="entry name" value="Vaccinia Virus protein VP39"/>
    <property type="match status" value="1"/>
</dbReference>
<evidence type="ECO:0000313" key="2">
    <source>
        <dbReference type="EMBL" id="CAI4000480.1"/>
    </source>
</evidence>
<reference evidence="3" key="2">
    <citation type="submission" date="2024-04" db="EMBL/GenBank/DDBJ databases">
        <authorList>
            <person name="Chen Y."/>
            <person name="Shah S."/>
            <person name="Dougan E. K."/>
            <person name="Thang M."/>
            <person name="Chan C."/>
        </authorList>
    </citation>
    <scope>NUCLEOTIDE SEQUENCE [LARGE SCALE GENOMIC DNA]</scope>
</reference>
<evidence type="ECO:0000313" key="5">
    <source>
        <dbReference type="Proteomes" id="UP001152797"/>
    </source>
</evidence>
<feature type="transmembrane region" description="Helical" evidence="1">
    <location>
        <begin position="327"/>
        <end position="353"/>
    </location>
</feature>
<dbReference type="SUPFAM" id="SSF53335">
    <property type="entry name" value="S-adenosyl-L-methionine-dependent methyltransferases"/>
    <property type="match status" value="1"/>
</dbReference>
<accession>A0A9P1CZX0</accession>
<keyword evidence="4" id="KW-0489">Methyltransferase</keyword>
<reference evidence="2" key="1">
    <citation type="submission" date="2022-10" db="EMBL/GenBank/DDBJ databases">
        <authorList>
            <person name="Chen Y."/>
            <person name="Dougan E. K."/>
            <person name="Chan C."/>
            <person name="Rhodes N."/>
            <person name="Thang M."/>
        </authorList>
    </citation>
    <scope>NUCLEOTIDE SEQUENCE</scope>
</reference>
<dbReference type="Pfam" id="PF10294">
    <property type="entry name" value="Methyltransf_16"/>
    <property type="match status" value="2"/>
</dbReference>
<dbReference type="PANTHER" id="PTHR14614">
    <property type="entry name" value="HEPATOCELLULAR CARCINOMA-ASSOCIATED ANTIGEN"/>
    <property type="match status" value="1"/>
</dbReference>
<evidence type="ECO:0000313" key="3">
    <source>
        <dbReference type="EMBL" id="CAL1153855.1"/>
    </source>
</evidence>
<keyword evidence="1" id="KW-0472">Membrane</keyword>
<dbReference type="GO" id="GO:0032259">
    <property type="term" value="P:methylation"/>
    <property type="evidence" value="ECO:0007669"/>
    <property type="project" value="UniProtKB-KW"/>
</dbReference>